<dbReference type="OrthoDB" id="10473872at2759"/>
<comment type="caution">
    <text evidence="3">The sequence shown here is derived from an EMBL/GenBank/DDBJ whole genome shotgun (WGS) entry which is preliminary data.</text>
</comment>
<feature type="compositionally biased region" description="Polar residues" evidence="1">
    <location>
        <begin position="68"/>
        <end position="78"/>
    </location>
</feature>
<gene>
    <name evidence="3" type="ORF">PHMEG_00011934</name>
</gene>
<keyword evidence="2" id="KW-0472">Membrane</keyword>
<accession>A0A225WBQ3</accession>
<keyword evidence="4" id="KW-1185">Reference proteome</keyword>
<keyword evidence="2" id="KW-1133">Transmembrane helix</keyword>
<feature type="region of interest" description="Disordered" evidence="1">
    <location>
        <begin position="58"/>
        <end position="81"/>
    </location>
</feature>
<reference evidence="4" key="1">
    <citation type="submission" date="2017-03" db="EMBL/GenBank/DDBJ databases">
        <title>Phytopthora megakarya and P. palmivora, two closely related causual agents of cacao black pod achieved similar genome size and gene model numbers by different mechanisms.</title>
        <authorList>
            <person name="Ali S."/>
            <person name="Shao J."/>
            <person name="Larry D.J."/>
            <person name="Kronmiller B."/>
            <person name="Shen D."/>
            <person name="Strem M.D."/>
            <person name="Melnick R.L."/>
            <person name="Guiltinan M.J."/>
            <person name="Tyler B.M."/>
            <person name="Meinhardt L.W."/>
            <person name="Bailey B.A."/>
        </authorList>
    </citation>
    <scope>NUCLEOTIDE SEQUENCE [LARGE SCALE GENOMIC DNA]</scope>
    <source>
        <strain evidence="4">zdho120</strain>
    </source>
</reference>
<feature type="region of interest" description="Disordered" evidence="1">
    <location>
        <begin position="94"/>
        <end position="122"/>
    </location>
</feature>
<evidence type="ECO:0000313" key="4">
    <source>
        <dbReference type="Proteomes" id="UP000198211"/>
    </source>
</evidence>
<keyword evidence="2" id="KW-0812">Transmembrane</keyword>
<protein>
    <submittedName>
        <fullName evidence="3">Carbohydrate-binding protein</fullName>
    </submittedName>
</protein>
<organism evidence="3 4">
    <name type="scientific">Phytophthora megakarya</name>
    <dbReference type="NCBI Taxonomy" id="4795"/>
    <lineage>
        <taxon>Eukaryota</taxon>
        <taxon>Sar</taxon>
        <taxon>Stramenopiles</taxon>
        <taxon>Oomycota</taxon>
        <taxon>Peronosporomycetes</taxon>
        <taxon>Peronosporales</taxon>
        <taxon>Peronosporaceae</taxon>
        <taxon>Phytophthora</taxon>
    </lineage>
</organism>
<dbReference type="EMBL" id="NBNE01001308">
    <property type="protein sequence ID" value="OWZ14569.1"/>
    <property type="molecule type" value="Genomic_DNA"/>
</dbReference>
<proteinExistence type="predicted"/>
<sequence>MFRNGVGSQATCMYETIHSNGGYIWVWNYCFYDFSSHNSGPDHFDSDASNICADTNPTEEQEIHEPLTTETPDSTSLDADSAEDVTISVTPEMKFTSAPSTHGSSGTGNDQTISTQSEDTGTSTGIRIVSIVGTLVVVAAVAAVVIVRRKKKELEAIEPKDSFSAYSSALTPRREINVMHA</sequence>
<evidence type="ECO:0000256" key="1">
    <source>
        <dbReference type="SAM" id="MobiDB-lite"/>
    </source>
</evidence>
<dbReference type="AlphaFoldDB" id="A0A225WBQ3"/>
<name>A0A225WBQ3_9STRA</name>
<feature type="compositionally biased region" description="Polar residues" evidence="1">
    <location>
        <begin position="97"/>
        <end position="122"/>
    </location>
</feature>
<evidence type="ECO:0000313" key="3">
    <source>
        <dbReference type="EMBL" id="OWZ14569.1"/>
    </source>
</evidence>
<feature type="transmembrane region" description="Helical" evidence="2">
    <location>
        <begin position="125"/>
        <end position="147"/>
    </location>
</feature>
<evidence type="ECO:0000256" key="2">
    <source>
        <dbReference type="SAM" id="Phobius"/>
    </source>
</evidence>
<dbReference type="Proteomes" id="UP000198211">
    <property type="component" value="Unassembled WGS sequence"/>
</dbReference>